<accession>A0A3S7UZS9</accession>
<reference evidence="3" key="1">
    <citation type="journal article" date="2018" name="J. Ind. Microbiol. Biotechnol.">
        <title>Genome mining reveals uncommon alkylpyrones as type III PKS products from myxobacteria.</title>
        <authorList>
            <person name="Hug J.J."/>
            <person name="Panter F."/>
            <person name="Krug D."/>
            <person name="Muller R."/>
        </authorList>
    </citation>
    <scope>NUCLEOTIDE SEQUENCE</scope>
    <source>
        <strain evidence="3">So ce1128</strain>
    </source>
</reference>
<evidence type="ECO:0000313" key="3">
    <source>
        <dbReference type="EMBL" id="AYM54254.1"/>
    </source>
</evidence>
<protein>
    <recommendedName>
        <fullName evidence="2">ATP-grasp domain-containing protein</fullName>
    </recommendedName>
</protein>
<dbReference type="SUPFAM" id="SSF56059">
    <property type="entry name" value="Glutathione synthetase ATP-binding domain-like"/>
    <property type="match status" value="1"/>
</dbReference>
<keyword evidence="1" id="KW-0067">ATP-binding</keyword>
<keyword evidence="1" id="KW-0547">Nucleotide-binding</keyword>
<sequence length="443" mass="47044">MTRLLVANDVPEQLVGAIPAMREALGWWAQRLIWHMQDDDILVLPTEPDASCLKYVAKITGTRHESLRVVVPPAGRAGAHNLSADRLADPGFRAAVRDALGGRRLDAVLPLCPDASVVALARSLGAEGAVPGAAFASQSGGALANSKAVFRAVAAGAGVPVPEGSVVGDPLDAEDTIAEFLGRGVPVIVKKEYAQGCNGNELLSPVAGVKPIGARRGLVLEGRTAIKRYVTESWDWLTNGERHKVVVERYHPGSRAVFAEYVLTDQGVELAGQGELVAAPMPDGQVLPAVGLAPVALAQLVDATRRLCEAVHALGYRGTLGPDAIVTPDGEILFTEYNGRITGSTHIYATVGARVVGKEAMRRRILLERQGWTAPSFQVAVDRLFESGLAYNPATEVGIVLVSAFNPVYKVISYCIVAEDLPAALELEERLDKVSPRARQDQG</sequence>
<dbReference type="GO" id="GO:0005524">
    <property type="term" value="F:ATP binding"/>
    <property type="evidence" value="ECO:0007669"/>
    <property type="project" value="UniProtKB-UniRule"/>
</dbReference>
<dbReference type="InterPro" id="IPR011761">
    <property type="entry name" value="ATP-grasp"/>
</dbReference>
<dbReference type="Pfam" id="PF18105">
    <property type="entry name" value="PGM1_C"/>
    <property type="match status" value="1"/>
</dbReference>
<proteinExistence type="predicted"/>
<evidence type="ECO:0000259" key="2">
    <source>
        <dbReference type="PROSITE" id="PS50975"/>
    </source>
</evidence>
<dbReference type="AlphaFoldDB" id="A0A3S7UZS9"/>
<dbReference type="Gene3D" id="3.30.470.20">
    <property type="entry name" value="ATP-grasp fold, B domain"/>
    <property type="match status" value="1"/>
</dbReference>
<dbReference type="PROSITE" id="PS50975">
    <property type="entry name" value="ATP_GRASP"/>
    <property type="match status" value="1"/>
</dbReference>
<dbReference type="EMBL" id="MH908920">
    <property type="protein sequence ID" value="AYM54254.1"/>
    <property type="molecule type" value="Genomic_DNA"/>
</dbReference>
<dbReference type="Pfam" id="PF18604">
    <property type="entry name" value="PreAtp-grasp"/>
    <property type="match status" value="1"/>
</dbReference>
<feature type="domain" description="ATP-grasp" evidence="2">
    <location>
        <begin position="151"/>
        <end position="366"/>
    </location>
</feature>
<evidence type="ECO:0000256" key="1">
    <source>
        <dbReference type="PROSITE-ProRule" id="PRU00409"/>
    </source>
</evidence>
<name>A0A3S7UZS9_SORCE</name>
<dbReference type="InterPro" id="IPR041356">
    <property type="entry name" value="PGM1_C"/>
</dbReference>
<dbReference type="GO" id="GO:0046872">
    <property type="term" value="F:metal ion binding"/>
    <property type="evidence" value="ECO:0007669"/>
    <property type="project" value="InterPro"/>
</dbReference>
<dbReference type="InterPro" id="IPR040754">
    <property type="entry name" value="PreAtp-grasp"/>
</dbReference>
<organism evidence="3">
    <name type="scientific">Sorangium cellulosum</name>
    <name type="common">Polyangium cellulosum</name>
    <dbReference type="NCBI Taxonomy" id="56"/>
    <lineage>
        <taxon>Bacteria</taxon>
        <taxon>Pseudomonadati</taxon>
        <taxon>Myxococcota</taxon>
        <taxon>Polyangia</taxon>
        <taxon>Polyangiales</taxon>
        <taxon>Polyangiaceae</taxon>
        <taxon>Sorangium</taxon>
    </lineage>
</organism>